<sequence length="222" mass="22018">MTALLRYQAVLLLRSHRWLPPLLFHVAVVAVGVRPGEPVLDSFGWAAAGLLPVAAWLVRVCVTNEPPSARDCAAAVAGPWRVHLAGVLTGLLAAVLLGAATTAVVAAIGDPRSADHRVGVPLGTAALAGLVTSLVCALLGTAVGALCNRPLLRSTAWAVPGTLLVAFAALLTAGSPARAAVTGLVTGSHSGTAQVPWGALALAACCAAGATAVACAASGRRG</sequence>
<feature type="transmembrane region" description="Helical" evidence="1">
    <location>
        <begin position="197"/>
        <end position="217"/>
    </location>
</feature>
<keyword evidence="1" id="KW-1133">Transmembrane helix</keyword>
<evidence type="ECO:0000313" key="3">
    <source>
        <dbReference type="Proteomes" id="UP000646244"/>
    </source>
</evidence>
<organism evidence="2 3">
    <name type="scientific">Streptomyces cinnamoneus</name>
    <name type="common">Streptoverticillium cinnamoneum</name>
    <dbReference type="NCBI Taxonomy" id="53446"/>
    <lineage>
        <taxon>Bacteria</taxon>
        <taxon>Bacillati</taxon>
        <taxon>Actinomycetota</taxon>
        <taxon>Actinomycetes</taxon>
        <taxon>Kitasatosporales</taxon>
        <taxon>Streptomycetaceae</taxon>
        <taxon>Streptomyces</taxon>
        <taxon>Streptomyces cinnamoneus group</taxon>
    </lineage>
</organism>
<keyword evidence="1" id="KW-0472">Membrane</keyword>
<dbReference type="Proteomes" id="UP000646244">
    <property type="component" value="Unassembled WGS sequence"/>
</dbReference>
<comment type="caution">
    <text evidence="2">The sequence shown here is derived from an EMBL/GenBank/DDBJ whole genome shotgun (WGS) entry which is preliminary data.</text>
</comment>
<name>A0A918TY22_STRCJ</name>
<dbReference type="EMBL" id="BMVB01000025">
    <property type="protein sequence ID" value="GHC68349.1"/>
    <property type="molecule type" value="Genomic_DNA"/>
</dbReference>
<gene>
    <name evidence="2" type="ORF">GCM10010507_53440</name>
</gene>
<reference evidence="2" key="2">
    <citation type="submission" date="2020-09" db="EMBL/GenBank/DDBJ databases">
        <authorList>
            <person name="Sun Q."/>
            <person name="Ohkuma M."/>
        </authorList>
    </citation>
    <scope>NUCLEOTIDE SEQUENCE</scope>
    <source>
        <strain evidence="2">JCM 4633</strain>
    </source>
</reference>
<evidence type="ECO:0008006" key="4">
    <source>
        <dbReference type="Google" id="ProtNLM"/>
    </source>
</evidence>
<evidence type="ECO:0000256" key="1">
    <source>
        <dbReference type="SAM" id="Phobius"/>
    </source>
</evidence>
<protein>
    <recommendedName>
        <fullName evidence="4">ABC transporter</fullName>
    </recommendedName>
</protein>
<feature type="transmembrane region" description="Helical" evidence="1">
    <location>
        <begin position="82"/>
        <end position="108"/>
    </location>
</feature>
<feature type="transmembrane region" description="Helical" evidence="1">
    <location>
        <begin position="157"/>
        <end position="177"/>
    </location>
</feature>
<proteinExistence type="predicted"/>
<evidence type="ECO:0000313" key="2">
    <source>
        <dbReference type="EMBL" id="GHC68349.1"/>
    </source>
</evidence>
<accession>A0A918TY22</accession>
<dbReference type="AlphaFoldDB" id="A0A918TY22"/>
<reference evidence="2" key="1">
    <citation type="journal article" date="2014" name="Int. J. Syst. Evol. Microbiol.">
        <title>Complete genome sequence of Corynebacterium casei LMG S-19264T (=DSM 44701T), isolated from a smear-ripened cheese.</title>
        <authorList>
            <consortium name="US DOE Joint Genome Institute (JGI-PGF)"/>
            <person name="Walter F."/>
            <person name="Albersmeier A."/>
            <person name="Kalinowski J."/>
            <person name="Ruckert C."/>
        </authorList>
    </citation>
    <scope>NUCLEOTIDE SEQUENCE</scope>
    <source>
        <strain evidence="2">JCM 4633</strain>
    </source>
</reference>
<feature type="transmembrane region" description="Helical" evidence="1">
    <location>
        <begin position="120"/>
        <end position="145"/>
    </location>
</feature>
<dbReference type="RefSeq" id="WP_190112466.1">
    <property type="nucleotide sequence ID" value="NZ_BMVB01000025.1"/>
</dbReference>
<keyword evidence="1" id="KW-0812">Transmembrane</keyword>